<protein>
    <recommendedName>
        <fullName evidence="4">Metallo-beta-lactamase domain-containing protein</fullName>
    </recommendedName>
</protein>
<dbReference type="Gene3D" id="3.60.15.10">
    <property type="entry name" value="Ribonuclease Z/Hydroxyacylglutathione hydrolase-like"/>
    <property type="match status" value="1"/>
</dbReference>
<dbReference type="Proteomes" id="UP001365542">
    <property type="component" value="Unassembled WGS sequence"/>
</dbReference>
<accession>A0AAV9XLF1</accession>
<dbReference type="AlphaFoldDB" id="A0AAV9XLF1"/>
<evidence type="ECO:0008006" key="4">
    <source>
        <dbReference type="Google" id="ProtNLM"/>
    </source>
</evidence>
<proteinExistence type="predicted"/>
<dbReference type="InterPro" id="IPR036866">
    <property type="entry name" value="RibonucZ/Hydroxyglut_hydro"/>
</dbReference>
<evidence type="ECO:0000313" key="3">
    <source>
        <dbReference type="Proteomes" id="UP001365542"/>
    </source>
</evidence>
<gene>
    <name evidence="2" type="ORF">TWF694_006842</name>
</gene>
<dbReference type="PANTHER" id="PTHR46504">
    <property type="entry name" value="TRNASE Z TRZ1"/>
    <property type="match status" value="1"/>
</dbReference>
<reference evidence="2 3" key="1">
    <citation type="submission" date="2019-10" db="EMBL/GenBank/DDBJ databases">
        <authorList>
            <person name="Palmer J.M."/>
        </authorList>
    </citation>
    <scope>NUCLEOTIDE SEQUENCE [LARGE SCALE GENOMIC DNA]</scope>
    <source>
        <strain evidence="2 3">TWF694</strain>
    </source>
</reference>
<feature type="region of interest" description="Disordered" evidence="1">
    <location>
        <begin position="161"/>
        <end position="230"/>
    </location>
</feature>
<dbReference type="SUPFAM" id="SSF56281">
    <property type="entry name" value="Metallo-hydrolase/oxidoreductase"/>
    <property type="match status" value="1"/>
</dbReference>
<evidence type="ECO:0000313" key="2">
    <source>
        <dbReference type="EMBL" id="KAK6542903.1"/>
    </source>
</evidence>
<name>A0AAV9XLF1_9PEZI</name>
<organism evidence="2 3">
    <name type="scientific">Orbilia ellipsospora</name>
    <dbReference type="NCBI Taxonomy" id="2528407"/>
    <lineage>
        <taxon>Eukaryota</taxon>
        <taxon>Fungi</taxon>
        <taxon>Dikarya</taxon>
        <taxon>Ascomycota</taxon>
        <taxon>Pezizomycotina</taxon>
        <taxon>Orbiliomycetes</taxon>
        <taxon>Orbiliales</taxon>
        <taxon>Orbiliaceae</taxon>
        <taxon>Orbilia</taxon>
    </lineage>
</organism>
<sequence length="439" mass="48796">MEPAQIEKKAGNLVMPPDIISRPASSLSQLEAPTCSRPTFATPLPQSSRSQTLQWTLPRPFQQHKLIGRSRAAWHTSFLLPSLNAVLDAGVIIDDSRPQNVFITHGHSDHSYNVLVYCRRMAPPDIYIPAETAKFLDNYIVSSKSLNLNLSLGSYHKFDEQGNGNTYQTVDGRLTPRSAPISRSMTPSPNPTSKPTTPTPSTPTIAFSAARGQSPKPPSESEDIYYEEEEDPEDVILPTHNIVPVTTSSPSFTLKTHPAITVSILPRNHTVPSVGYLFVQTSNRLKPTYKSLPGPELKKLREQGVEITYKHQTPILAFLGDGDHTSLLDDPEWLVGNPEGGVSHCPVVITECSFLYESHRAQAVKTKHTLWDDLEPIVRRHPRTTFVLMHFSRRYGDAEIVEFFEGLGKREEGCPSNIVVWVDGGNQIVEGKVGSRMKY</sequence>
<keyword evidence="3" id="KW-1185">Reference proteome</keyword>
<feature type="compositionally biased region" description="Acidic residues" evidence="1">
    <location>
        <begin position="220"/>
        <end position="230"/>
    </location>
</feature>
<evidence type="ECO:0000256" key="1">
    <source>
        <dbReference type="SAM" id="MobiDB-lite"/>
    </source>
</evidence>
<dbReference type="PANTHER" id="PTHR46504:SF2">
    <property type="entry name" value="TRNASE Z TRZ1"/>
    <property type="match status" value="1"/>
</dbReference>
<comment type="caution">
    <text evidence="2">The sequence shown here is derived from an EMBL/GenBank/DDBJ whole genome shotgun (WGS) entry which is preliminary data.</text>
</comment>
<feature type="compositionally biased region" description="Pro residues" evidence="1">
    <location>
        <begin position="188"/>
        <end position="201"/>
    </location>
</feature>
<dbReference type="EMBL" id="JAVHJO010000002">
    <property type="protein sequence ID" value="KAK6542903.1"/>
    <property type="molecule type" value="Genomic_DNA"/>
</dbReference>